<protein>
    <submittedName>
        <fullName evidence="2">Uncharacterized protein</fullName>
    </submittedName>
</protein>
<feature type="region of interest" description="Disordered" evidence="1">
    <location>
        <begin position="140"/>
        <end position="162"/>
    </location>
</feature>
<dbReference type="EMBL" id="VCHE01000072">
    <property type="protein sequence ID" value="KAB2572730.1"/>
    <property type="molecule type" value="Genomic_DNA"/>
</dbReference>
<comment type="caution">
    <text evidence="2">The sequence shown here is derived from an EMBL/GenBank/DDBJ whole genome shotgun (WGS) entry which is preliminary data.</text>
</comment>
<proteinExistence type="predicted"/>
<reference evidence="2 3" key="1">
    <citation type="journal article" date="2019" name="Sci. Rep.">
        <title>A multi-omics analysis of the grapevine pathogen Lasiodiplodia theobromae reveals that temperature affects the expression of virulence- and pathogenicity-related genes.</title>
        <authorList>
            <person name="Felix C."/>
            <person name="Meneses R."/>
            <person name="Goncalves M.F.M."/>
            <person name="Tilleman L."/>
            <person name="Duarte A.S."/>
            <person name="Jorrin-Novo J.V."/>
            <person name="Van de Peer Y."/>
            <person name="Deforce D."/>
            <person name="Van Nieuwerburgh F."/>
            <person name="Esteves A.C."/>
            <person name="Alves A."/>
        </authorList>
    </citation>
    <scope>NUCLEOTIDE SEQUENCE [LARGE SCALE GENOMIC DNA]</scope>
    <source>
        <strain evidence="2 3">LA-SOL3</strain>
    </source>
</reference>
<feature type="compositionally biased region" description="Polar residues" evidence="1">
    <location>
        <begin position="140"/>
        <end position="149"/>
    </location>
</feature>
<evidence type="ECO:0000256" key="1">
    <source>
        <dbReference type="SAM" id="MobiDB-lite"/>
    </source>
</evidence>
<gene>
    <name evidence="2" type="ORF">DBV05_g8620</name>
</gene>
<evidence type="ECO:0000313" key="2">
    <source>
        <dbReference type="EMBL" id="KAB2572730.1"/>
    </source>
</evidence>
<keyword evidence="3" id="KW-1185">Reference proteome</keyword>
<feature type="region of interest" description="Disordered" evidence="1">
    <location>
        <begin position="1"/>
        <end position="56"/>
    </location>
</feature>
<sequence length="184" mass="19955">MPPSNKADGPVTPKKGASKVSSSSPLGESGHDDDTTGWEIVSAQGPELPNGGLTEDENSNAILNLELHDLIALLEPKNHSSGDKNHTINTQSYWTALLLSTSNSSSTQAPARVSTTHPLACLVLDPDLLLNLWRSTGTHLSSASAPAQQESHHRLRRPRRPYPLLYVDRDSKRKNYGVSGFRET</sequence>
<dbReference type="AlphaFoldDB" id="A0A5N5D5Z4"/>
<evidence type="ECO:0000313" key="3">
    <source>
        <dbReference type="Proteomes" id="UP000325902"/>
    </source>
</evidence>
<dbReference type="Proteomes" id="UP000325902">
    <property type="component" value="Unassembled WGS sequence"/>
</dbReference>
<organism evidence="2 3">
    <name type="scientific">Lasiodiplodia theobromae</name>
    <dbReference type="NCBI Taxonomy" id="45133"/>
    <lineage>
        <taxon>Eukaryota</taxon>
        <taxon>Fungi</taxon>
        <taxon>Dikarya</taxon>
        <taxon>Ascomycota</taxon>
        <taxon>Pezizomycotina</taxon>
        <taxon>Dothideomycetes</taxon>
        <taxon>Dothideomycetes incertae sedis</taxon>
        <taxon>Botryosphaeriales</taxon>
        <taxon>Botryosphaeriaceae</taxon>
        <taxon>Lasiodiplodia</taxon>
    </lineage>
</organism>
<accession>A0A5N5D5Z4</accession>
<name>A0A5N5D5Z4_9PEZI</name>